<evidence type="ECO:0000259" key="4">
    <source>
        <dbReference type="PROSITE" id="PS51782"/>
    </source>
</evidence>
<keyword evidence="8" id="KW-1185">Reference proteome</keyword>
<dbReference type="AlphaFoldDB" id="A0A8T8TMT8"/>
<feature type="domain" description="LysM" evidence="4">
    <location>
        <begin position="243"/>
        <end position="287"/>
    </location>
</feature>
<dbReference type="SUPFAM" id="SSF54106">
    <property type="entry name" value="LysM domain"/>
    <property type="match status" value="1"/>
</dbReference>
<feature type="compositionally biased region" description="Low complexity" evidence="3">
    <location>
        <begin position="1"/>
        <end position="19"/>
    </location>
</feature>
<feature type="region of interest" description="Disordered" evidence="3">
    <location>
        <begin position="1"/>
        <end position="26"/>
    </location>
</feature>
<dbReference type="PROSITE" id="PS51782">
    <property type="entry name" value="LYSM"/>
    <property type="match status" value="2"/>
</dbReference>
<evidence type="ECO:0000313" key="6">
    <source>
        <dbReference type="EMBL" id="KAE8263620.1"/>
    </source>
</evidence>
<comment type="caution">
    <text evidence="6">The sequence shown here is derived from an EMBL/GenBank/DDBJ whole genome shotgun (WGS) entry which is preliminary data.</text>
</comment>
<proteinExistence type="predicted"/>
<dbReference type="EMBL" id="CAJHJG010002788">
    <property type="protein sequence ID" value="CAD6923227.1"/>
    <property type="molecule type" value="Genomic_DNA"/>
</dbReference>
<dbReference type="Gene3D" id="3.10.350.10">
    <property type="entry name" value="LysM domain"/>
    <property type="match status" value="2"/>
</dbReference>
<feature type="region of interest" description="Disordered" evidence="3">
    <location>
        <begin position="52"/>
        <end position="71"/>
    </location>
</feature>
<dbReference type="InterPro" id="IPR052210">
    <property type="entry name" value="LysM1-like"/>
</dbReference>
<feature type="compositionally biased region" description="Low complexity" evidence="3">
    <location>
        <begin position="91"/>
        <end position="106"/>
    </location>
</feature>
<keyword evidence="2" id="KW-0843">Virulence</keyword>
<evidence type="ECO:0000313" key="8">
    <source>
        <dbReference type="Proteomes" id="UP000836402"/>
    </source>
</evidence>
<reference evidence="6" key="1">
    <citation type="submission" date="2016-04" db="EMBL/GenBank/DDBJ databases">
        <authorList>
            <person name="Nguyen H.D."/>
            <person name="Kesanakurti P."/>
            <person name="Cullis J."/>
            <person name="Levesque C.A."/>
            <person name="Hambleton S."/>
        </authorList>
    </citation>
    <scope>NUCLEOTIDE SEQUENCE</scope>
    <source>
        <strain evidence="6">DAOMC 238032</strain>
    </source>
</reference>
<dbReference type="PANTHER" id="PTHR34997:SF1">
    <property type="entry name" value="PEPTIDOGLYCAN-BINDING LYSIN DOMAIN"/>
    <property type="match status" value="1"/>
</dbReference>
<gene>
    <name evidence="6" type="ORF">A4X03_0g1549</name>
    <name evidence="5" type="ORF">JKIAZH3_G110</name>
</gene>
<sequence>MRIMSPSSSASASSSSSRQSRSRRTARTSAVAVAALAVLVLASLPTATHADSPALGHNNAHHAALGSNNGHNQVHAANVYHVKGAHAKAASASTSSASASASASKSGKGKKHAGTSTQLPGAEETANTTGSGSAAIDSIASSNQLNALMRTSTDGLSKIYSLKHATTKLVGEGVDTIYSSNATACSRHYTVAEFDTCDIVGHKTHTSTYQIMALNLDKTGPDCYFLQTGMKLCLGRFGSDCQLVHRVRTDETCTSIVRHYDISRELLLDNNPNLDCPNIYDGLNLCVAPGRVAPPEPRGMYVARRSIKEL</sequence>
<dbReference type="InterPro" id="IPR018392">
    <property type="entry name" value="LysM"/>
</dbReference>
<dbReference type="EMBL" id="LWDD02000127">
    <property type="protein sequence ID" value="KAE8263620.1"/>
    <property type="molecule type" value="Genomic_DNA"/>
</dbReference>
<keyword evidence="1" id="KW-0147">Chitin-binding</keyword>
<evidence type="ECO:0000313" key="5">
    <source>
        <dbReference type="EMBL" id="CAD6923227.1"/>
    </source>
</evidence>
<accession>A0A8T8TMT8</accession>
<dbReference type="InterPro" id="IPR036779">
    <property type="entry name" value="LysM_dom_sf"/>
</dbReference>
<evidence type="ECO:0000256" key="1">
    <source>
        <dbReference type="ARBA" id="ARBA00022669"/>
    </source>
</evidence>
<organism evidence="6 7">
    <name type="scientific">Tilletia caries</name>
    <name type="common">wheat bunt fungus</name>
    <dbReference type="NCBI Taxonomy" id="13290"/>
    <lineage>
        <taxon>Eukaryota</taxon>
        <taxon>Fungi</taxon>
        <taxon>Dikarya</taxon>
        <taxon>Basidiomycota</taxon>
        <taxon>Ustilaginomycotina</taxon>
        <taxon>Exobasidiomycetes</taxon>
        <taxon>Tilletiales</taxon>
        <taxon>Tilletiaceae</taxon>
        <taxon>Tilletia</taxon>
    </lineage>
</organism>
<dbReference type="Proteomes" id="UP000077671">
    <property type="component" value="Unassembled WGS sequence"/>
</dbReference>
<dbReference type="PANTHER" id="PTHR34997">
    <property type="entry name" value="AM15"/>
    <property type="match status" value="1"/>
</dbReference>
<feature type="domain" description="LysM" evidence="4">
    <location>
        <begin position="187"/>
        <end position="234"/>
    </location>
</feature>
<feature type="region of interest" description="Disordered" evidence="3">
    <location>
        <begin position="91"/>
        <end position="133"/>
    </location>
</feature>
<dbReference type="SMART" id="SM00257">
    <property type="entry name" value="LysM"/>
    <property type="match status" value="2"/>
</dbReference>
<evidence type="ECO:0000313" key="7">
    <source>
        <dbReference type="Proteomes" id="UP000077671"/>
    </source>
</evidence>
<dbReference type="Proteomes" id="UP000836402">
    <property type="component" value="Unassembled WGS sequence"/>
</dbReference>
<dbReference type="Pfam" id="PF01476">
    <property type="entry name" value="LysM"/>
    <property type="match status" value="2"/>
</dbReference>
<evidence type="ECO:0000256" key="2">
    <source>
        <dbReference type="ARBA" id="ARBA00023026"/>
    </source>
</evidence>
<dbReference type="GO" id="GO:0008061">
    <property type="term" value="F:chitin binding"/>
    <property type="evidence" value="ECO:0007669"/>
    <property type="project" value="UniProtKB-KW"/>
</dbReference>
<protein>
    <recommendedName>
        <fullName evidence="4">LysM domain-containing protein</fullName>
    </recommendedName>
</protein>
<dbReference type="CDD" id="cd00118">
    <property type="entry name" value="LysM"/>
    <property type="match status" value="1"/>
</dbReference>
<evidence type="ECO:0000256" key="3">
    <source>
        <dbReference type="SAM" id="MobiDB-lite"/>
    </source>
</evidence>
<reference evidence="6" key="2">
    <citation type="journal article" date="2019" name="IMA Fungus">
        <title>Genome sequencing and comparison of five Tilletia species to identify candidate genes for the detection of regulated species infecting wheat.</title>
        <authorList>
            <person name="Nguyen H.D.T."/>
            <person name="Sultana T."/>
            <person name="Kesanakurti P."/>
            <person name="Hambleton S."/>
        </authorList>
    </citation>
    <scope>NUCLEOTIDE SEQUENCE</scope>
    <source>
        <strain evidence="6">DAOMC 238032</strain>
    </source>
</reference>
<name>A0A8T8TMT8_9BASI</name>
<reference evidence="5" key="3">
    <citation type="submission" date="2020-10" db="EMBL/GenBank/DDBJ databases">
        <authorList>
            <person name="Sedaghatjoo S."/>
        </authorList>
    </citation>
    <scope>NUCLEOTIDE SEQUENCE</scope>
    <source>
        <strain evidence="5">AZH3</strain>
    </source>
</reference>